<reference evidence="3" key="1">
    <citation type="submission" date="2010-08" db="EMBL/GenBank/DDBJ databases">
        <title>Identification and sequence analysis of a specific fragment associated with cytoplasmatic male sterility in kale (Brassica oleracea var. acephala).</title>
        <authorList>
            <person name="Zhu P."/>
            <person name="Wang X."/>
        </authorList>
    </citation>
    <scope>NUCLEOTIDE SEQUENCE</scope>
    <source>
        <strain evidence="3">A1_pf</strain>
    </source>
</reference>
<sequence>MHDYLFRKLSTFCHNLTPTECKVSVISFFLLAFLLMAHIWLSWFSNNQHCLRTMRHLEKLKIPYEFQYGWLGVKITIKSNVPNDEVTKKVSPIIKGEIEGKEEKKEGKGEIEGKEEKKEGKGEIEGKEEKKEVENGPRK</sequence>
<evidence type="ECO:0000313" key="3">
    <source>
        <dbReference type="EMBL" id="ADX77711.1"/>
    </source>
</evidence>
<feature type="region of interest" description="Disordered" evidence="1">
    <location>
        <begin position="97"/>
        <end position="139"/>
    </location>
</feature>
<accession>H6T457</accession>
<dbReference type="Pfam" id="PF05663">
    <property type="entry name" value="DUF809"/>
    <property type="match status" value="1"/>
</dbReference>
<dbReference type="InterPro" id="IPR008527">
    <property type="entry name" value="DUF809"/>
</dbReference>
<keyword evidence="2" id="KW-0812">Transmembrane</keyword>
<evidence type="ECO:0000256" key="2">
    <source>
        <dbReference type="SAM" id="Phobius"/>
    </source>
</evidence>
<dbReference type="EMBL" id="HQ191478">
    <property type="protein sequence ID" value="ADX77711.1"/>
    <property type="molecule type" value="Genomic_DNA"/>
</dbReference>
<protein>
    <submittedName>
        <fullName evidence="3">Cytoplasmic male sterility-related protein</fullName>
    </submittedName>
</protein>
<dbReference type="AlphaFoldDB" id="H6T457"/>
<name>H6T457_BRAOV</name>
<organism evidence="3">
    <name type="scientific">Brassica oleracea var. viridis</name>
    <name type="common">Flowering kale</name>
    <name type="synonym">Brassica oleracea var. acephala</name>
    <dbReference type="NCBI Taxonomy" id="3713"/>
    <lineage>
        <taxon>Eukaryota</taxon>
        <taxon>Viridiplantae</taxon>
        <taxon>Streptophyta</taxon>
        <taxon>Embryophyta</taxon>
        <taxon>Tracheophyta</taxon>
        <taxon>Spermatophyta</taxon>
        <taxon>Magnoliopsida</taxon>
        <taxon>eudicotyledons</taxon>
        <taxon>Gunneridae</taxon>
        <taxon>Pentapetalae</taxon>
        <taxon>rosids</taxon>
        <taxon>malvids</taxon>
        <taxon>Brassicales</taxon>
        <taxon>Brassicaceae</taxon>
        <taxon>Brassiceae</taxon>
        <taxon>Brassica</taxon>
    </lineage>
</organism>
<keyword evidence="2" id="KW-1133">Transmembrane helix</keyword>
<feature type="transmembrane region" description="Helical" evidence="2">
    <location>
        <begin position="25"/>
        <end position="45"/>
    </location>
</feature>
<keyword evidence="2" id="KW-0472">Membrane</keyword>
<proteinExistence type="predicted"/>
<evidence type="ECO:0000256" key="1">
    <source>
        <dbReference type="SAM" id="MobiDB-lite"/>
    </source>
</evidence>